<evidence type="ECO:0000313" key="5">
    <source>
        <dbReference type="EMBL" id="KAG9463983.1"/>
    </source>
</evidence>
<dbReference type="InterPro" id="IPR026073">
    <property type="entry name" value="GGNBP2"/>
</dbReference>
<dbReference type="AlphaFoldDB" id="A0A8J6BJK3"/>
<evidence type="ECO:0000256" key="3">
    <source>
        <dbReference type="ARBA" id="ARBA00031743"/>
    </source>
</evidence>
<gene>
    <name evidence="5" type="ORF">GDO78_020694</name>
</gene>
<dbReference type="Proteomes" id="UP000770717">
    <property type="component" value="Unassembled WGS sequence"/>
</dbReference>
<keyword evidence="6" id="KW-1185">Reference proteome</keyword>
<dbReference type="PANTHER" id="PTHR13601:SF2">
    <property type="entry name" value="GAMETOGENETIN-BINDING PROTEIN 2"/>
    <property type="match status" value="1"/>
</dbReference>
<comment type="caution">
    <text evidence="5">The sequence shown here is derived from an EMBL/GenBank/DDBJ whole genome shotgun (WGS) entry which is preliminary data.</text>
</comment>
<sequence>MTVEKVQGISRLEQLCEEFLEEERVQELKQEKKRQKKKNRRKNKCVCAIPVSDSIKELTVENDDPSGYLKMGCNSCSGSEDNNGFVEVTIANEISPCSSCTCPRRSGLLSSPSMKKGLTACSNGSDCGYSSSMEGSESGSREGSDVACTEGICNHDEAGEDQCAICDKEGEDGDSCVECWANPAEDSLKDKNRKKKKKCKPFKCGNESDESECTSEEEDGLSQDEIQTFMANNQLFYSKRQQFRQYLKEKFNKYCLLHDHRSALCSSWLATAGAF</sequence>
<evidence type="ECO:0000256" key="1">
    <source>
        <dbReference type="ARBA" id="ARBA00003056"/>
    </source>
</evidence>
<evidence type="ECO:0000313" key="6">
    <source>
        <dbReference type="Proteomes" id="UP000770717"/>
    </source>
</evidence>
<organism evidence="5 6">
    <name type="scientific">Eleutherodactylus coqui</name>
    <name type="common">Puerto Rican coqui</name>
    <dbReference type="NCBI Taxonomy" id="57060"/>
    <lineage>
        <taxon>Eukaryota</taxon>
        <taxon>Metazoa</taxon>
        <taxon>Chordata</taxon>
        <taxon>Craniata</taxon>
        <taxon>Vertebrata</taxon>
        <taxon>Euteleostomi</taxon>
        <taxon>Amphibia</taxon>
        <taxon>Batrachia</taxon>
        <taxon>Anura</taxon>
        <taxon>Neobatrachia</taxon>
        <taxon>Hyloidea</taxon>
        <taxon>Eleutherodactylidae</taxon>
        <taxon>Eleutherodactylinae</taxon>
        <taxon>Eleutherodactylus</taxon>
        <taxon>Eleutherodactylus</taxon>
    </lineage>
</organism>
<accession>A0A8J6BJK3</accession>
<proteinExistence type="predicted"/>
<dbReference type="OrthoDB" id="2422440at2759"/>
<name>A0A8J6BJK3_ELECQ</name>
<reference evidence="5" key="1">
    <citation type="thesis" date="2020" institute="ProQuest LLC" country="789 East Eisenhower Parkway, Ann Arbor, MI, USA">
        <title>Comparative Genomics and Chromosome Evolution.</title>
        <authorList>
            <person name="Mudd A.B."/>
        </authorList>
    </citation>
    <scope>NUCLEOTIDE SEQUENCE</scope>
    <source>
        <strain evidence="5">HN-11 Male</strain>
        <tissue evidence="5">Kidney and liver</tissue>
    </source>
</reference>
<dbReference type="EMBL" id="WNTK01005362">
    <property type="protein sequence ID" value="KAG9463983.1"/>
    <property type="molecule type" value="Genomic_DNA"/>
</dbReference>
<evidence type="ECO:0000256" key="2">
    <source>
        <dbReference type="ARBA" id="ARBA00019230"/>
    </source>
</evidence>
<evidence type="ECO:0000256" key="4">
    <source>
        <dbReference type="SAM" id="Coils"/>
    </source>
</evidence>
<feature type="coiled-coil region" evidence="4">
    <location>
        <begin position="18"/>
        <end position="45"/>
    </location>
</feature>
<comment type="function">
    <text evidence="1">May be involved in spermatogenesis.</text>
</comment>
<dbReference type="PANTHER" id="PTHR13601">
    <property type="entry name" value="GAMETOGENETIN-BINDING PROTEIN 2"/>
    <property type="match status" value="1"/>
</dbReference>
<protein>
    <recommendedName>
        <fullName evidence="2">Gametogenetin-binding protein 2</fullName>
    </recommendedName>
    <alternativeName>
        <fullName evidence="3">Protein ZNF403</fullName>
    </alternativeName>
</protein>
<dbReference type="GO" id="GO:0005634">
    <property type="term" value="C:nucleus"/>
    <property type="evidence" value="ECO:0007669"/>
    <property type="project" value="TreeGrafter"/>
</dbReference>
<dbReference type="GO" id="GO:0005737">
    <property type="term" value="C:cytoplasm"/>
    <property type="evidence" value="ECO:0007669"/>
    <property type="project" value="TreeGrafter"/>
</dbReference>
<keyword evidence="4" id="KW-0175">Coiled coil</keyword>